<evidence type="ECO:0000256" key="4">
    <source>
        <dbReference type="ARBA" id="ARBA00022801"/>
    </source>
</evidence>
<dbReference type="EMBL" id="BAAAPE010000001">
    <property type="protein sequence ID" value="GAA2063974.1"/>
    <property type="molecule type" value="Genomic_DNA"/>
</dbReference>
<dbReference type="InterPro" id="IPR019533">
    <property type="entry name" value="Peptidase_S26"/>
</dbReference>
<dbReference type="PANTHER" id="PTHR46041">
    <property type="entry name" value="MITOCHONDRIAL INNER MEMBRANE PROTEASE SUBUNIT 2"/>
    <property type="match status" value="1"/>
</dbReference>
<reference evidence="8 9" key="1">
    <citation type="journal article" date="2019" name="Int. J. Syst. Evol. Microbiol.">
        <title>The Global Catalogue of Microorganisms (GCM) 10K type strain sequencing project: providing services to taxonomists for standard genome sequencing and annotation.</title>
        <authorList>
            <consortium name="The Broad Institute Genomics Platform"/>
            <consortium name="The Broad Institute Genome Sequencing Center for Infectious Disease"/>
            <person name="Wu L."/>
            <person name="Ma J."/>
        </authorList>
    </citation>
    <scope>NUCLEOTIDE SEQUENCE [LARGE SCALE GENOMIC DNA]</scope>
    <source>
        <strain evidence="8 9">JCM 15478</strain>
    </source>
</reference>
<dbReference type="Proteomes" id="UP001500016">
    <property type="component" value="Unassembled WGS sequence"/>
</dbReference>
<evidence type="ECO:0000256" key="1">
    <source>
        <dbReference type="ARBA" id="ARBA00004167"/>
    </source>
</evidence>
<comment type="subcellular location">
    <subcellularLocation>
        <location evidence="1">Membrane</location>
        <topology evidence="1">Single-pass membrane protein</topology>
    </subcellularLocation>
</comment>
<evidence type="ECO:0000313" key="9">
    <source>
        <dbReference type="Proteomes" id="UP001500016"/>
    </source>
</evidence>
<dbReference type="InterPro" id="IPR036286">
    <property type="entry name" value="LexA/Signal_pep-like_sf"/>
</dbReference>
<keyword evidence="5" id="KW-1133">Transmembrane helix</keyword>
<protein>
    <submittedName>
        <fullName evidence="8">S26 family signal peptidase</fullName>
    </submittedName>
</protein>
<gene>
    <name evidence="8" type="ORF">GCM10009801_08260</name>
</gene>
<comment type="caution">
    <text evidence="8">The sequence shown here is derived from an EMBL/GenBank/DDBJ whole genome shotgun (WGS) entry which is preliminary data.</text>
</comment>
<sequence length="153" mass="16730">MRRGHGHGHGRRTVLAVTAAVLVMGARAAARRRLRLIRVTGTSMTPTYEDGERLLVRTGARVRDGDVVVFRNPLEERSPDGPRWLVKRATALPGAPVPPEVLRAVGARPGTRVPRGRLVVRGDAQNTQDSRHFGYVRADAVLGVAVRPRRARA</sequence>
<dbReference type="RefSeq" id="WP_344523994.1">
    <property type="nucleotide sequence ID" value="NZ_BAAAPE010000001.1"/>
</dbReference>
<keyword evidence="3" id="KW-0812">Transmembrane</keyword>
<dbReference type="Pfam" id="PF10502">
    <property type="entry name" value="Peptidase_S26"/>
    <property type="match status" value="2"/>
</dbReference>
<dbReference type="SUPFAM" id="SSF51306">
    <property type="entry name" value="LexA/Signal peptidase"/>
    <property type="match status" value="1"/>
</dbReference>
<feature type="domain" description="Peptidase S26" evidence="7">
    <location>
        <begin position="110"/>
        <end position="146"/>
    </location>
</feature>
<keyword evidence="2" id="KW-0645">Protease</keyword>
<dbReference type="Gene3D" id="2.10.109.10">
    <property type="entry name" value="Umud Fragment, subunit A"/>
    <property type="match status" value="1"/>
</dbReference>
<dbReference type="InterPro" id="IPR037730">
    <property type="entry name" value="IMP2"/>
</dbReference>
<feature type="domain" description="Peptidase S26" evidence="7">
    <location>
        <begin position="15"/>
        <end position="97"/>
    </location>
</feature>
<evidence type="ECO:0000313" key="8">
    <source>
        <dbReference type="EMBL" id="GAA2063974.1"/>
    </source>
</evidence>
<organism evidence="8 9">
    <name type="scientific">Streptomyces albiaxialis</name>
    <dbReference type="NCBI Taxonomy" id="329523"/>
    <lineage>
        <taxon>Bacteria</taxon>
        <taxon>Bacillati</taxon>
        <taxon>Actinomycetota</taxon>
        <taxon>Actinomycetes</taxon>
        <taxon>Kitasatosporales</taxon>
        <taxon>Streptomycetaceae</taxon>
        <taxon>Streptomyces</taxon>
    </lineage>
</organism>
<evidence type="ECO:0000256" key="5">
    <source>
        <dbReference type="ARBA" id="ARBA00022989"/>
    </source>
</evidence>
<evidence type="ECO:0000256" key="6">
    <source>
        <dbReference type="ARBA" id="ARBA00023136"/>
    </source>
</evidence>
<proteinExistence type="predicted"/>
<keyword evidence="4" id="KW-0378">Hydrolase</keyword>
<accession>A0ABN2VJG1</accession>
<keyword evidence="9" id="KW-1185">Reference proteome</keyword>
<dbReference type="CDD" id="cd06462">
    <property type="entry name" value="Peptidase_S24_S26"/>
    <property type="match status" value="1"/>
</dbReference>
<evidence type="ECO:0000259" key="7">
    <source>
        <dbReference type="Pfam" id="PF10502"/>
    </source>
</evidence>
<evidence type="ECO:0000256" key="2">
    <source>
        <dbReference type="ARBA" id="ARBA00022670"/>
    </source>
</evidence>
<keyword evidence="6" id="KW-0472">Membrane</keyword>
<evidence type="ECO:0000256" key="3">
    <source>
        <dbReference type="ARBA" id="ARBA00022692"/>
    </source>
</evidence>
<dbReference type="PANTHER" id="PTHR46041:SF2">
    <property type="entry name" value="MITOCHONDRIAL INNER MEMBRANE PROTEASE SUBUNIT 2"/>
    <property type="match status" value="1"/>
</dbReference>
<name>A0ABN2VJG1_9ACTN</name>